<comment type="similarity">
    <text evidence="2">Belongs to the tRNA methyltransferase O family.</text>
</comment>
<dbReference type="Proteomes" id="UP001367676">
    <property type="component" value="Unassembled WGS sequence"/>
</dbReference>
<evidence type="ECO:0000256" key="1">
    <source>
        <dbReference type="ARBA" id="ARBA00022691"/>
    </source>
</evidence>
<dbReference type="Gene3D" id="2.40.30.70">
    <property type="entry name" value="YaeB-like"/>
    <property type="match status" value="1"/>
</dbReference>
<evidence type="ECO:0000259" key="5">
    <source>
        <dbReference type="PROSITE" id="PS51668"/>
    </source>
</evidence>
<dbReference type="AlphaFoldDB" id="A0AAN9Y2R6"/>
<dbReference type="EMBL" id="JBBCAQ010000027">
    <property type="protein sequence ID" value="KAK7586113.1"/>
    <property type="molecule type" value="Genomic_DNA"/>
</dbReference>
<dbReference type="Pfam" id="PF01980">
    <property type="entry name" value="TrmO_N"/>
    <property type="match status" value="1"/>
</dbReference>
<keyword evidence="7" id="KW-1185">Reference proteome</keyword>
<organism evidence="6 7">
    <name type="scientific">Parthenolecanium corni</name>
    <dbReference type="NCBI Taxonomy" id="536013"/>
    <lineage>
        <taxon>Eukaryota</taxon>
        <taxon>Metazoa</taxon>
        <taxon>Ecdysozoa</taxon>
        <taxon>Arthropoda</taxon>
        <taxon>Hexapoda</taxon>
        <taxon>Insecta</taxon>
        <taxon>Pterygota</taxon>
        <taxon>Neoptera</taxon>
        <taxon>Paraneoptera</taxon>
        <taxon>Hemiptera</taxon>
        <taxon>Sternorrhyncha</taxon>
        <taxon>Coccoidea</taxon>
        <taxon>Coccidae</taxon>
        <taxon>Parthenolecanium</taxon>
    </lineage>
</organism>
<dbReference type="SUPFAM" id="SSF118196">
    <property type="entry name" value="YaeB-like"/>
    <property type="match status" value="1"/>
</dbReference>
<keyword evidence="3" id="KW-0175">Coiled coil</keyword>
<reference evidence="6 7" key="1">
    <citation type="submission" date="2024-03" db="EMBL/GenBank/DDBJ databases">
        <title>Adaptation during the transition from Ophiocordyceps entomopathogen to insect associate is accompanied by gene loss and intensified selection.</title>
        <authorList>
            <person name="Ward C.M."/>
            <person name="Onetto C.A."/>
            <person name="Borneman A.R."/>
        </authorList>
    </citation>
    <scope>NUCLEOTIDE SEQUENCE [LARGE SCALE GENOMIC DNA]</scope>
    <source>
        <strain evidence="6">AWRI1</strain>
        <tissue evidence="6">Single Adult Female</tissue>
    </source>
</reference>
<comment type="caution">
    <text evidence="6">The sequence shown here is derived from an EMBL/GenBank/DDBJ whole genome shotgun (WGS) entry which is preliminary data.</text>
</comment>
<evidence type="ECO:0000313" key="6">
    <source>
        <dbReference type="EMBL" id="KAK7586113.1"/>
    </source>
</evidence>
<dbReference type="PANTHER" id="PTHR12818">
    <property type="entry name" value="TRNA (ADENINE(37)-N6)-METHYLTRANSFERASE"/>
    <property type="match status" value="1"/>
</dbReference>
<proteinExistence type="inferred from homology"/>
<protein>
    <recommendedName>
        <fullName evidence="5">TsaA-like domain-containing protein</fullName>
    </recommendedName>
</protein>
<dbReference type="InterPro" id="IPR036414">
    <property type="entry name" value="YaeB_N_sf"/>
</dbReference>
<dbReference type="InterPro" id="IPR040372">
    <property type="entry name" value="YaeB-like"/>
</dbReference>
<evidence type="ECO:0000256" key="2">
    <source>
        <dbReference type="ARBA" id="ARBA00033753"/>
    </source>
</evidence>
<feature type="domain" description="TsaA-like" evidence="5">
    <location>
        <begin position="78"/>
        <end position="216"/>
    </location>
</feature>
<evidence type="ECO:0000256" key="3">
    <source>
        <dbReference type="SAM" id="Coils"/>
    </source>
</evidence>
<feature type="coiled-coil region" evidence="3">
    <location>
        <begin position="10"/>
        <end position="44"/>
    </location>
</feature>
<dbReference type="InterPro" id="IPR036413">
    <property type="entry name" value="YaeB-like_sf"/>
</dbReference>
<dbReference type="Gene3D" id="3.30.2310.10">
    <property type="entry name" value="YaeB-like"/>
    <property type="match status" value="1"/>
</dbReference>
<dbReference type="PROSITE" id="PS51668">
    <property type="entry name" value="TSAA_2"/>
    <property type="match status" value="1"/>
</dbReference>
<sequence>MESGLMSDKLIKLAENVATTRKELQNIRKELRRLNQVHQKDMDNIISSLKTWKCESCSTSDAASIEESSASMDESIPFKPIGIITSSFHEKRGTPRQPGICASIQGKITLFNSIFTNPEHALEGLEDFSHIWILFYFHRNDSTHIRAKVSPPRLNGLKTGVFSTRSPHRPCSVGLSLVHLDYIDGSSVYFSGVDMLDGTPVLDIKPYIPHYDNPVTLNQQWNTEKHLGNDIYGSNSELIDHSRIPREAPDGEEEGSPNDLSSAASSMQISEQVRVPRWISEPPAGQLSVVFKERARSELEALRRNQEQGNIRDVDDRVDLECSIVQILQEDPRSVYVRERYANQFYTFLIGKYHVSCKFDDSKRLVQVYKIALANSLGDTNVTGQVIGT</sequence>
<feature type="region of interest" description="Disordered" evidence="4">
    <location>
        <begin position="246"/>
        <end position="266"/>
    </location>
</feature>
<name>A0AAN9Y2R6_9HEMI</name>
<evidence type="ECO:0000256" key="4">
    <source>
        <dbReference type="SAM" id="MobiDB-lite"/>
    </source>
</evidence>
<dbReference type="PANTHER" id="PTHR12818:SF0">
    <property type="entry name" value="TRNA (ADENINE(37)-N6)-METHYLTRANSFERASE"/>
    <property type="match status" value="1"/>
</dbReference>
<dbReference type="InterPro" id="IPR023370">
    <property type="entry name" value="TrmO-like_N"/>
</dbReference>
<evidence type="ECO:0000313" key="7">
    <source>
        <dbReference type="Proteomes" id="UP001367676"/>
    </source>
</evidence>
<dbReference type="CDD" id="cd09281">
    <property type="entry name" value="UPF0066"/>
    <property type="match status" value="1"/>
</dbReference>
<keyword evidence="1" id="KW-0949">S-adenosyl-L-methionine</keyword>
<accession>A0AAN9Y2R6</accession>
<gene>
    <name evidence="6" type="ORF">V9T40_003989</name>
</gene>
<dbReference type="NCBIfam" id="TIGR00104">
    <property type="entry name" value="tRNA_TsaA"/>
    <property type="match status" value="1"/>
</dbReference>